<dbReference type="PANTHER" id="PTHR31301">
    <property type="entry name" value="LOB DOMAIN-CONTAINING PROTEIN 4-RELATED"/>
    <property type="match status" value="1"/>
</dbReference>
<organism evidence="3 4">
    <name type="scientific">Xanthoceras sorbifolium</name>
    <dbReference type="NCBI Taxonomy" id="99658"/>
    <lineage>
        <taxon>Eukaryota</taxon>
        <taxon>Viridiplantae</taxon>
        <taxon>Streptophyta</taxon>
        <taxon>Embryophyta</taxon>
        <taxon>Tracheophyta</taxon>
        <taxon>Spermatophyta</taxon>
        <taxon>Magnoliopsida</taxon>
        <taxon>eudicotyledons</taxon>
        <taxon>Gunneridae</taxon>
        <taxon>Pentapetalae</taxon>
        <taxon>rosids</taxon>
        <taxon>malvids</taxon>
        <taxon>Sapindales</taxon>
        <taxon>Sapindaceae</taxon>
        <taxon>Xanthoceroideae</taxon>
        <taxon>Xanthoceras</taxon>
    </lineage>
</organism>
<gene>
    <name evidence="3" type="ORF">JRO89_XS09G0062100</name>
</gene>
<comment type="similarity">
    <text evidence="1">Belongs to the LOB domain-containing protein family.</text>
</comment>
<proteinExistence type="inferred from homology"/>
<evidence type="ECO:0000259" key="2">
    <source>
        <dbReference type="PROSITE" id="PS50891"/>
    </source>
</evidence>
<dbReference type="InterPro" id="IPR004883">
    <property type="entry name" value="LOB"/>
</dbReference>
<evidence type="ECO:0000313" key="3">
    <source>
        <dbReference type="EMBL" id="KAH7564903.1"/>
    </source>
</evidence>
<sequence length="144" mass="16339">MSKWSGRCAACKYLRKKCPQDCVVAPYFPSNNPQRFSAVHKIFGAANIAKMLQLLPEHLRMEAADCMAMEAYSRIEDPVCGCVKFICQLQQQITELQSQTIQIKAQIAFYNHQDLTNNPTFTDLGFKYGKKSFESATDFNSPEL</sequence>
<evidence type="ECO:0000313" key="4">
    <source>
        <dbReference type="Proteomes" id="UP000827721"/>
    </source>
</evidence>
<dbReference type="EMBL" id="JAFEMO010000009">
    <property type="protein sequence ID" value="KAH7564903.1"/>
    <property type="molecule type" value="Genomic_DNA"/>
</dbReference>
<comment type="caution">
    <text evidence="3">The sequence shown here is derived from an EMBL/GenBank/DDBJ whole genome shotgun (WGS) entry which is preliminary data.</text>
</comment>
<name>A0ABQ8HKK9_9ROSI</name>
<protein>
    <recommendedName>
        <fullName evidence="2">LOB domain-containing protein</fullName>
    </recommendedName>
</protein>
<dbReference type="PROSITE" id="PS50891">
    <property type="entry name" value="LOB"/>
    <property type="match status" value="1"/>
</dbReference>
<dbReference type="Proteomes" id="UP000827721">
    <property type="component" value="Unassembled WGS sequence"/>
</dbReference>
<evidence type="ECO:0000256" key="1">
    <source>
        <dbReference type="ARBA" id="ARBA00005474"/>
    </source>
</evidence>
<reference evidence="3 4" key="1">
    <citation type="submission" date="2021-02" db="EMBL/GenBank/DDBJ databases">
        <title>Plant Genome Project.</title>
        <authorList>
            <person name="Zhang R.-G."/>
        </authorList>
    </citation>
    <scope>NUCLEOTIDE SEQUENCE [LARGE SCALE GENOMIC DNA]</scope>
    <source>
        <tissue evidence="3">Leaves</tissue>
    </source>
</reference>
<keyword evidence="4" id="KW-1185">Reference proteome</keyword>
<feature type="domain" description="LOB" evidence="2">
    <location>
        <begin position="6"/>
        <end position="107"/>
    </location>
</feature>
<dbReference type="PANTHER" id="PTHR31301:SF153">
    <property type="entry name" value="LOB DOMAIN-CONTAINING PROTEIN 26"/>
    <property type="match status" value="1"/>
</dbReference>
<dbReference type="Pfam" id="PF03195">
    <property type="entry name" value="LOB"/>
    <property type="match status" value="1"/>
</dbReference>
<accession>A0ABQ8HKK9</accession>